<dbReference type="EMBL" id="CAEZSP010000008">
    <property type="protein sequence ID" value="CAB4538223.1"/>
    <property type="molecule type" value="Genomic_DNA"/>
</dbReference>
<dbReference type="InterPro" id="IPR036502">
    <property type="entry name" value="NiSOD_sf"/>
</dbReference>
<dbReference type="NCBIfam" id="TIGR02753">
    <property type="entry name" value="sodN"/>
    <property type="match status" value="1"/>
</dbReference>
<dbReference type="GO" id="GO:0004784">
    <property type="term" value="F:superoxide dismutase activity"/>
    <property type="evidence" value="ECO:0007669"/>
    <property type="project" value="InterPro"/>
</dbReference>
<protein>
    <submittedName>
        <fullName evidence="1">Unannotated protein</fullName>
    </submittedName>
</protein>
<proteinExistence type="predicted"/>
<reference evidence="1" key="1">
    <citation type="submission" date="2020-05" db="EMBL/GenBank/DDBJ databases">
        <authorList>
            <person name="Chiriac C."/>
            <person name="Salcher M."/>
            <person name="Ghai R."/>
            <person name="Kavagutti S V."/>
        </authorList>
    </citation>
    <scope>NUCLEOTIDE SEQUENCE</scope>
</reference>
<dbReference type="SUPFAM" id="SSF109770">
    <property type="entry name" value="Nickel-containing superoxide dismutase, NiSOD"/>
    <property type="match status" value="1"/>
</dbReference>
<dbReference type="EMBL" id="CAEZVG010000031">
    <property type="protein sequence ID" value="CAB4623700.1"/>
    <property type="molecule type" value="Genomic_DNA"/>
</dbReference>
<organism evidence="1">
    <name type="scientific">freshwater metagenome</name>
    <dbReference type="NCBI Taxonomy" id="449393"/>
    <lineage>
        <taxon>unclassified sequences</taxon>
        <taxon>metagenomes</taxon>
        <taxon>ecological metagenomes</taxon>
    </lineage>
</organism>
<dbReference type="AlphaFoldDB" id="A0A6J6BIH8"/>
<dbReference type="Pfam" id="PF09055">
    <property type="entry name" value="Sod_Ni"/>
    <property type="match status" value="1"/>
</dbReference>
<dbReference type="Gene3D" id="1.20.120.400">
    <property type="entry name" value="Nickel-containing superoxide dismutase"/>
    <property type="match status" value="1"/>
</dbReference>
<dbReference type="InterPro" id="IPR014123">
    <property type="entry name" value="Superoxide_dismutase_Ni-type"/>
</dbReference>
<name>A0A6J6BIH8_9ZZZZ</name>
<sequence>MRATYYCTNLGFMRNIFEAVFAPKTTVLAHCDLPCGVYDPAQARIEALSVKACMEKYAANTDADFRSRSVAIKEERSHAVKEHLWVLWTDYFKAPHFEAYPQLHTLFNDATKLAGAAGTKGTQDVAVADSLIAKIDEIAEIFWATKK</sequence>
<accession>A0A6J6BIH8</accession>
<evidence type="ECO:0000313" key="2">
    <source>
        <dbReference type="EMBL" id="CAB4623700.1"/>
    </source>
</evidence>
<evidence type="ECO:0000313" key="1">
    <source>
        <dbReference type="EMBL" id="CAB4538223.1"/>
    </source>
</evidence>
<gene>
    <name evidence="1" type="ORF">UFOPK1440_00292</name>
    <name evidence="2" type="ORF">UFOPK1946_00694</name>
</gene>
<dbReference type="GO" id="GO:0016151">
    <property type="term" value="F:nickel cation binding"/>
    <property type="evidence" value="ECO:0007669"/>
    <property type="project" value="InterPro"/>
</dbReference>